<keyword evidence="6" id="KW-1133">Transmembrane helix</keyword>
<evidence type="ECO:0000313" key="9">
    <source>
        <dbReference type="Proteomes" id="UP000189981"/>
    </source>
</evidence>
<dbReference type="OrthoDB" id="9803035at2"/>
<dbReference type="SUPFAM" id="SSF69593">
    <property type="entry name" value="Glycerol-3-phosphate (1)-acyltransferase"/>
    <property type="match status" value="1"/>
</dbReference>
<dbReference type="PANTHER" id="PTHR10434">
    <property type="entry name" value="1-ACYL-SN-GLYCEROL-3-PHOSPHATE ACYLTRANSFERASE"/>
    <property type="match status" value="1"/>
</dbReference>
<evidence type="ECO:0000256" key="2">
    <source>
        <dbReference type="ARBA" id="ARBA00022516"/>
    </source>
</evidence>
<evidence type="ECO:0000313" key="8">
    <source>
        <dbReference type="EMBL" id="SKB42480.1"/>
    </source>
</evidence>
<feature type="domain" description="Phospholipid/glycerol acyltransferase" evidence="7">
    <location>
        <begin position="74"/>
        <end position="189"/>
    </location>
</feature>
<keyword evidence="3 8" id="KW-0808">Transferase</keyword>
<keyword evidence="6" id="KW-0812">Transmembrane</keyword>
<reference evidence="9" key="1">
    <citation type="submission" date="2017-02" db="EMBL/GenBank/DDBJ databases">
        <authorList>
            <person name="Varghese N."/>
            <person name="Submissions S."/>
        </authorList>
    </citation>
    <scope>NUCLEOTIDE SEQUENCE [LARGE SCALE GENOMIC DNA]</scope>
    <source>
        <strain evidence="9">DSM 22385</strain>
    </source>
</reference>
<keyword evidence="4" id="KW-0443">Lipid metabolism</keyword>
<evidence type="ECO:0000256" key="4">
    <source>
        <dbReference type="ARBA" id="ARBA00023098"/>
    </source>
</evidence>
<name>A0A1T5B687_9SPHI</name>
<organism evidence="8 9">
    <name type="scientific">Daejeonella lutea</name>
    <dbReference type="NCBI Taxonomy" id="572036"/>
    <lineage>
        <taxon>Bacteria</taxon>
        <taxon>Pseudomonadati</taxon>
        <taxon>Bacteroidota</taxon>
        <taxon>Sphingobacteriia</taxon>
        <taxon>Sphingobacteriales</taxon>
        <taxon>Sphingobacteriaceae</taxon>
        <taxon>Daejeonella</taxon>
    </lineage>
</organism>
<gene>
    <name evidence="8" type="ORF">SAMN05661099_1314</name>
</gene>
<dbReference type="SMART" id="SM00563">
    <property type="entry name" value="PlsC"/>
    <property type="match status" value="1"/>
</dbReference>
<feature type="transmembrane region" description="Helical" evidence="6">
    <location>
        <begin position="43"/>
        <end position="62"/>
    </location>
</feature>
<dbReference type="InterPro" id="IPR002123">
    <property type="entry name" value="Plipid/glycerol_acylTrfase"/>
</dbReference>
<evidence type="ECO:0000259" key="7">
    <source>
        <dbReference type="SMART" id="SM00563"/>
    </source>
</evidence>
<dbReference type="PANTHER" id="PTHR10434:SF64">
    <property type="entry name" value="1-ACYL-SN-GLYCEROL-3-PHOSPHATE ACYLTRANSFERASE-RELATED"/>
    <property type="match status" value="1"/>
</dbReference>
<dbReference type="GO" id="GO:0003841">
    <property type="term" value="F:1-acylglycerol-3-phosphate O-acyltransferase activity"/>
    <property type="evidence" value="ECO:0007669"/>
    <property type="project" value="TreeGrafter"/>
</dbReference>
<dbReference type="AlphaFoldDB" id="A0A1T5B687"/>
<evidence type="ECO:0000256" key="6">
    <source>
        <dbReference type="SAM" id="Phobius"/>
    </source>
</evidence>
<dbReference type="EMBL" id="FUYR01000001">
    <property type="protein sequence ID" value="SKB42480.1"/>
    <property type="molecule type" value="Genomic_DNA"/>
</dbReference>
<feature type="transmembrane region" description="Helical" evidence="6">
    <location>
        <begin position="12"/>
        <end position="31"/>
    </location>
</feature>
<dbReference type="RefSeq" id="WP_079701802.1">
    <property type="nucleotide sequence ID" value="NZ_FUYR01000001.1"/>
</dbReference>
<dbReference type="CDD" id="cd07989">
    <property type="entry name" value="LPLAT_AGPAT-like"/>
    <property type="match status" value="1"/>
</dbReference>
<evidence type="ECO:0000256" key="3">
    <source>
        <dbReference type="ARBA" id="ARBA00022679"/>
    </source>
</evidence>
<keyword evidence="5 8" id="KW-0012">Acyltransferase</keyword>
<evidence type="ECO:0000256" key="1">
    <source>
        <dbReference type="ARBA" id="ARBA00005189"/>
    </source>
</evidence>
<proteinExistence type="predicted"/>
<accession>A0A1T5B687</accession>
<keyword evidence="9" id="KW-1185">Reference proteome</keyword>
<keyword evidence="6" id="KW-0472">Membrane</keyword>
<dbReference type="Proteomes" id="UP000189981">
    <property type="component" value="Unassembled WGS sequence"/>
</dbReference>
<sequence length="248" mass="28880">MKRFLKKLHLYYFLILLAFAFIILYPLIYLFSRKPVNFKGMNAVRWVFSFVSSTLSGIFYRFTFEQEVDWSKNYIICGNHTSNLDITAVMLLVKKNMVFMGKEELLKNFVTGIYFRTIDIPLNRESKMSAFRAFKKAEESIKEGKHVIIFPEGMISEHYPPILQPFKNGPFKLAIDQGVPLLPITIHNNWELMWDDGARYGSKPGICDIYIHAPIVTTGMLPADAESLRDEVFNMMEARFNNYRSDKN</sequence>
<dbReference type="Pfam" id="PF01553">
    <property type="entry name" value="Acyltransferase"/>
    <property type="match status" value="1"/>
</dbReference>
<dbReference type="GO" id="GO:0006654">
    <property type="term" value="P:phosphatidic acid biosynthetic process"/>
    <property type="evidence" value="ECO:0007669"/>
    <property type="project" value="TreeGrafter"/>
</dbReference>
<evidence type="ECO:0000256" key="5">
    <source>
        <dbReference type="ARBA" id="ARBA00023315"/>
    </source>
</evidence>
<comment type="pathway">
    <text evidence="1">Lipid metabolism.</text>
</comment>
<protein>
    <submittedName>
        <fullName evidence="8">1-acyl-sn-glycerol-3-phosphate acyltransferase</fullName>
    </submittedName>
</protein>
<keyword evidence="2" id="KW-0444">Lipid biosynthesis</keyword>
<dbReference type="STRING" id="572036.SAMN05661099_1314"/>